<comment type="caution">
    <text evidence="2">The sequence shown here is derived from an EMBL/GenBank/DDBJ whole genome shotgun (WGS) entry which is preliminary data.</text>
</comment>
<accession>A0A9P7JR19</accession>
<evidence type="ECO:0000256" key="1">
    <source>
        <dbReference type="SAM" id="MobiDB-lite"/>
    </source>
</evidence>
<evidence type="ECO:0000313" key="3">
    <source>
        <dbReference type="Proteomes" id="UP000823399"/>
    </source>
</evidence>
<dbReference type="AlphaFoldDB" id="A0A9P7JR19"/>
<keyword evidence="3" id="KW-1185">Reference proteome</keyword>
<dbReference type="EMBL" id="JABBWM010000049">
    <property type="protein sequence ID" value="KAG2101838.1"/>
    <property type="molecule type" value="Genomic_DNA"/>
</dbReference>
<dbReference type="RefSeq" id="XP_041290003.1">
    <property type="nucleotide sequence ID" value="XM_041443444.1"/>
</dbReference>
<evidence type="ECO:0000313" key="2">
    <source>
        <dbReference type="EMBL" id="KAG2101838.1"/>
    </source>
</evidence>
<name>A0A9P7JR19_9AGAM</name>
<dbReference type="Proteomes" id="UP000823399">
    <property type="component" value="Unassembled WGS sequence"/>
</dbReference>
<dbReference type="GeneID" id="64705703"/>
<feature type="region of interest" description="Disordered" evidence="1">
    <location>
        <begin position="110"/>
        <end position="131"/>
    </location>
</feature>
<protein>
    <submittedName>
        <fullName evidence="2">Uncharacterized protein</fullName>
    </submittedName>
</protein>
<gene>
    <name evidence="2" type="ORF">F5147DRAFT_810807</name>
</gene>
<reference evidence="2" key="1">
    <citation type="journal article" date="2020" name="New Phytol.">
        <title>Comparative genomics reveals dynamic genome evolution in host specialist ectomycorrhizal fungi.</title>
        <authorList>
            <person name="Lofgren L.A."/>
            <person name="Nguyen N.H."/>
            <person name="Vilgalys R."/>
            <person name="Ruytinx J."/>
            <person name="Liao H.L."/>
            <person name="Branco S."/>
            <person name="Kuo A."/>
            <person name="LaButti K."/>
            <person name="Lipzen A."/>
            <person name="Andreopoulos W."/>
            <person name="Pangilinan J."/>
            <person name="Riley R."/>
            <person name="Hundley H."/>
            <person name="Na H."/>
            <person name="Barry K."/>
            <person name="Grigoriev I.V."/>
            <person name="Stajich J.E."/>
            <person name="Kennedy P.G."/>
        </authorList>
    </citation>
    <scope>NUCLEOTIDE SEQUENCE</scope>
    <source>
        <strain evidence="2">FC423</strain>
    </source>
</reference>
<sequence length="258" mass="28196">MYSPVKTAILHNERHESLHRSKDTRTMAEVAALLPWADAINRAFPYALTDGQLAPAVSTLPCPTPASAGADASLQDAIVQSVGTRLVNIVQGALLQLSTVQVWLPEAEPQDAGTSAGCTPEEPAPATETSTKRMRVLKLGNGTLLQVADDEIPDPPAISFVNDIPWLNGMWDDRTEHWQGMSIINIQGHPIAIKYWPLLYCYGHDQQWKGTKNKWTDWTSLSGVETHASHCAIWQFSLGSTWHELVASLCVLPAAISI</sequence>
<organism evidence="2 3">
    <name type="scientific">Suillus discolor</name>
    <dbReference type="NCBI Taxonomy" id="1912936"/>
    <lineage>
        <taxon>Eukaryota</taxon>
        <taxon>Fungi</taxon>
        <taxon>Dikarya</taxon>
        <taxon>Basidiomycota</taxon>
        <taxon>Agaricomycotina</taxon>
        <taxon>Agaricomycetes</taxon>
        <taxon>Agaricomycetidae</taxon>
        <taxon>Boletales</taxon>
        <taxon>Suillineae</taxon>
        <taxon>Suillaceae</taxon>
        <taxon>Suillus</taxon>
    </lineage>
</organism>
<proteinExistence type="predicted"/>
<dbReference type="OrthoDB" id="3174701at2759"/>